<proteinExistence type="predicted"/>
<dbReference type="Proteomes" id="UP000308121">
    <property type="component" value="Unassembled WGS sequence"/>
</dbReference>
<keyword evidence="1" id="KW-0472">Membrane</keyword>
<evidence type="ECO:0000313" key="2">
    <source>
        <dbReference type="EMBL" id="TKR27201.1"/>
    </source>
</evidence>
<evidence type="ECO:0000313" key="3">
    <source>
        <dbReference type="Proteomes" id="UP000308121"/>
    </source>
</evidence>
<accession>A0A7Z8K2K9</accession>
<sequence>MESIPWFAWIVLGAIVFGSLASVVDGVLKNRRKIAQINAGPSRHDVLVRLEAIEHRLERIERALTEVPN</sequence>
<name>A0A7Z8K2K9_9CELL</name>
<reference evidence="2 3" key="1">
    <citation type="submission" date="2019-05" db="EMBL/GenBank/DDBJ databases">
        <title>Genome sequence of Cellulomonas hominis strain CS1.</title>
        <authorList>
            <person name="Belmont J."/>
            <person name="Maclea K.S."/>
        </authorList>
    </citation>
    <scope>NUCLEOTIDE SEQUENCE [LARGE SCALE GENOMIC DNA]</scope>
    <source>
        <strain evidence="2 3">CS1</strain>
    </source>
</reference>
<organism evidence="2 3">
    <name type="scientific">Cellulomonas hominis</name>
    <dbReference type="NCBI Taxonomy" id="156981"/>
    <lineage>
        <taxon>Bacteria</taxon>
        <taxon>Bacillati</taxon>
        <taxon>Actinomycetota</taxon>
        <taxon>Actinomycetes</taxon>
        <taxon>Micrococcales</taxon>
        <taxon>Cellulomonadaceae</taxon>
        <taxon>Cellulomonas</taxon>
    </lineage>
</organism>
<keyword evidence="1" id="KW-1133">Transmembrane helix</keyword>
<dbReference type="EMBL" id="SZYE01000005">
    <property type="protein sequence ID" value="TKR27201.1"/>
    <property type="molecule type" value="Genomic_DNA"/>
</dbReference>
<protein>
    <submittedName>
        <fullName evidence="2">DUF4175 domain-containing protein</fullName>
    </submittedName>
</protein>
<dbReference type="OrthoDB" id="287860at2"/>
<gene>
    <name evidence="2" type="ORF">FA014_01630</name>
</gene>
<evidence type="ECO:0000256" key="1">
    <source>
        <dbReference type="SAM" id="Phobius"/>
    </source>
</evidence>
<comment type="caution">
    <text evidence="2">The sequence shown here is derived from an EMBL/GenBank/DDBJ whole genome shotgun (WGS) entry which is preliminary data.</text>
</comment>
<dbReference type="RefSeq" id="WP_154727967.1">
    <property type="nucleotide sequence ID" value="NZ_SZYE01000005.1"/>
</dbReference>
<feature type="transmembrane region" description="Helical" evidence="1">
    <location>
        <begin position="6"/>
        <end position="28"/>
    </location>
</feature>
<keyword evidence="1" id="KW-0812">Transmembrane</keyword>
<dbReference type="AlphaFoldDB" id="A0A7Z8K2K9"/>